<evidence type="ECO:0000313" key="4">
    <source>
        <dbReference type="Proteomes" id="UP000824469"/>
    </source>
</evidence>
<feature type="compositionally biased region" description="Basic and acidic residues" evidence="1">
    <location>
        <begin position="300"/>
        <end position="312"/>
    </location>
</feature>
<feature type="compositionally biased region" description="Basic and acidic residues" evidence="1">
    <location>
        <begin position="232"/>
        <end position="248"/>
    </location>
</feature>
<gene>
    <name evidence="3" type="ORF">KI387_043210</name>
</gene>
<evidence type="ECO:0000313" key="3">
    <source>
        <dbReference type="EMBL" id="KAH9291600.1"/>
    </source>
</evidence>
<dbReference type="InterPro" id="IPR040256">
    <property type="entry name" value="At4g02000-like"/>
</dbReference>
<dbReference type="Proteomes" id="UP000824469">
    <property type="component" value="Unassembled WGS sequence"/>
</dbReference>
<comment type="caution">
    <text evidence="3">The sequence shown here is derived from an EMBL/GenBank/DDBJ whole genome shotgun (WGS) entry which is preliminary data.</text>
</comment>
<sequence>MESCTWASRLFPQSTGVNAALSPIWDEEEKAHYIIVPASVIEKVKSRFSFALIGAFAGYKPNIDVVHKWCRWKWGCWVDIIALPNSALLFNFSKEEEMVKALNIAPWMFGRATLHLKRWKPGVSLQIKELPIWISLPALPVEFWEDEVLLGIATSMGELISMEPATKARSRLIRARLCVSMAVGAVLPENIILSSPTGRFVQNIVPDDHGLVCPRCRKVKFQAKLCTCSTRTEDGMDRRSNREEERKLQGSNDEIPCPLFKGDCNDDETDPSKLGLAEALRGGAPSAHMGQSTMAEEERENPKDDAPNKEDGESSEWETSSEVEENVTDFAPKMVDGN</sequence>
<protein>
    <recommendedName>
        <fullName evidence="2">DUF4283 domain-containing protein</fullName>
    </recommendedName>
</protein>
<evidence type="ECO:0000256" key="1">
    <source>
        <dbReference type="SAM" id="MobiDB-lite"/>
    </source>
</evidence>
<dbReference type="OMA" id="DAMHIET"/>
<dbReference type="Pfam" id="PF14111">
    <property type="entry name" value="DUF4283"/>
    <property type="match status" value="1"/>
</dbReference>
<accession>A0AA38BYW0</accession>
<organism evidence="3 4">
    <name type="scientific">Taxus chinensis</name>
    <name type="common">Chinese yew</name>
    <name type="synonym">Taxus wallichiana var. chinensis</name>
    <dbReference type="NCBI Taxonomy" id="29808"/>
    <lineage>
        <taxon>Eukaryota</taxon>
        <taxon>Viridiplantae</taxon>
        <taxon>Streptophyta</taxon>
        <taxon>Embryophyta</taxon>
        <taxon>Tracheophyta</taxon>
        <taxon>Spermatophyta</taxon>
        <taxon>Pinopsida</taxon>
        <taxon>Pinidae</taxon>
        <taxon>Conifers II</taxon>
        <taxon>Cupressales</taxon>
        <taxon>Taxaceae</taxon>
        <taxon>Taxus</taxon>
    </lineage>
</organism>
<dbReference type="PANTHER" id="PTHR31286">
    <property type="entry name" value="GLYCINE-RICH CELL WALL STRUCTURAL PROTEIN 1.8-LIKE"/>
    <property type="match status" value="1"/>
</dbReference>
<keyword evidence="4" id="KW-1185">Reference proteome</keyword>
<proteinExistence type="predicted"/>
<feature type="domain" description="DUF4283" evidence="2">
    <location>
        <begin position="45"/>
        <end position="125"/>
    </location>
</feature>
<feature type="compositionally biased region" description="Acidic residues" evidence="1">
    <location>
        <begin position="313"/>
        <end position="327"/>
    </location>
</feature>
<dbReference type="AlphaFoldDB" id="A0AA38BYW0"/>
<name>A0AA38BYW0_TAXCH</name>
<dbReference type="InterPro" id="IPR025558">
    <property type="entry name" value="DUF4283"/>
</dbReference>
<dbReference type="EMBL" id="JAHRHJ020003503">
    <property type="protein sequence ID" value="KAH9291600.1"/>
    <property type="molecule type" value="Genomic_DNA"/>
</dbReference>
<feature type="region of interest" description="Disordered" evidence="1">
    <location>
        <begin position="232"/>
        <end position="338"/>
    </location>
</feature>
<evidence type="ECO:0000259" key="2">
    <source>
        <dbReference type="Pfam" id="PF14111"/>
    </source>
</evidence>
<dbReference type="PANTHER" id="PTHR31286:SF180">
    <property type="entry name" value="OS10G0362600 PROTEIN"/>
    <property type="match status" value="1"/>
</dbReference>
<reference evidence="3 4" key="1">
    <citation type="journal article" date="2021" name="Nat. Plants">
        <title>The Taxus genome provides insights into paclitaxel biosynthesis.</title>
        <authorList>
            <person name="Xiong X."/>
            <person name="Gou J."/>
            <person name="Liao Q."/>
            <person name="Li Y."/>
            <person name="Zhou Q."/>
            <person name="Bi G."/>
            <person name="Li C."/>
            <person name="Du R."/>
            <person name="Wang X."/>
            <person name="Sun T."/>
            <person name="Guo L."/>
            <person name="Liang H."/>
            <person name="Lu P."/>
            <person name="Wu Y."/>
            <person name="Zhang Z."/>
            <person name="Ro D.K."/>
            <person name="Shang Y."/>
            <person name="Huang S."/>
            <person name="Yan J."/>
        </authorList>
    </citation>
    <scope>NUCLEOTIDE SEQUENCE [LARGE SCALE GENOMIC DNA]</scope>
    <source>
        <strain evidence="3">Ta-2019</strain>
    </source>
</reference>